<accession>A0AA36FYI6</accession>
<gene>
    <name evidence="1" type="ORF">MSPICULIGERA_LOCUS7962</name>
</gene>
<sequence length="114" mass="12436">MWPISSIATRAYAARNFWGGQLEDRGDMASHVLKMAENEDGAANFALLSLVSTEYTGRCNSNEDCWPNNQQTCSDFGFCQGPSTAFACPNGKDSDCEIQGMKCFNTSCAWPTAN</sequence>
<reference evidence="1" key="1">
    <citation type="submission" date="2023-06" db="EMBL/GenBank/DDBJ databases">
        <authorList>
            <person name="Delattre M."/>
        </authorList>
    </citation>
    <scope>NUCLEOTIDE SEQUENCE</scope>
    <source>
        <strain evidence="1">AF72</strain>
    </source>
</reference>
<evidence type="ECO:0000313" key="2">
    <source>
        <dbReference type="Proteomes" id="UP001177023"/>
    </source>
</evidence>
<dbReference type="Proteomes" id="UP001177023">
    <property type="component" value="Unassembled WGS sequence"/>
</dbReference>
<protein>
    <submittedName>
        <fullName evidence="1">Uncharacterized protein</fullName>
    </submittedName>
</protein>
<name>A0AA36FYI6_9BILA</name>
<comment type="caution">
    <text evidence="1">The sequence shown here is derived from an EMBL/GenBank/DDBJ whole genome shotgun (WGS) entry which is preliminary data.</text>
</comment>
<dbReference type="AlphaFoldDB" id="A0AA36FYI6"/>
<evidence type="ECO:0000313" key="1">
    <source>
        <dbReference type="EMBL" id="CAJ0569483.1"/>
    </source>
</evidence>
<proteinExistence type="predicted"/>
<dbReference type="EMBL" id="CATQJA010002036">
    <property type="protein sequence ID" value="CAJ0569483.1"/>
    <property type="molecule type" value="Genomic_DNA"/>
</dbReference>
<feature type="non-terminal residue" evidence="1">
    <location>
        <position position="1"/>
    </location>
</feature>
<keyword evidence="2" id="KW-1185">Reference proteome</keyword>
<organism evidence="1 2">
    <name type="scientific">Mesorhabditis spiculigera</name>
    <dbReference type="NCBI Taxonomy" id="96644"/>
    <lineage>
        <taxon>Eukaryota</taxon>
        <taxon>Metazoa</taxon>
        <taxon>Ecdysozoa</taxon>
        <taxon>Nematoda</taxon>
        <taxon>Chromadorea</taxon>
        <taxon>Rhabditida</taxon>
        <taxon>Rhabditina</taxon>
        <taxon>Rhabditomorpha</taxon>
        <taxon>Rhabditoidea</taxon>
        <taxon>Rhabditidae</taxon>
        <taxon>Mesorhabditinae</taxon>
        <taxon>Mesorhabditis</taxon>
    </lineage>
</organism>